<dbReference type="GO" id="GO:0051377">
    <property type="term" value="F:mannose-ethanolamine phosphotransferase activity"/>
    <property type="evidence" value="ECO:0007669"/>
    <property type="project" value="TreeGrafter"/>
</dbReference>
<dbReference type="GO" id="GO:0006506">
    <property type="term" value="P:GPI anchor biosynthetic process"/>
    <property type="evidence" value="ECO:0007669"/>
    <property type="project" value="InterPro"/>
</dbReference>
<dbReference type="InterPro" id="IPR017850">
    <property type="entry name" value="Alkaline_phosphatase_core_sf"/>
</dbReference>
<feature type="non-terminal residue" evidence="1">
    <location>
        <position position="1"/>
    </location>
</feature>
<evidence type="ECO:0000313" key="1">
    <source>
        <dbReference type="EMBL" id="GFD55283.1"/>
    </source>
</evidence>
<dbReference type="GO" id="GO:0005789">
    <property type="term" value="C:endoplasmic reticulum membrane"/>
    <property type="evidence" value="ECO:0007669"/>
    <property type="project" value="TreeGrafter"/>
</dbReference>
<dbReference type="EMBL" id="BKCJ011816202">
    <property type="protein sequence ID" value="GFD55283.1"/>
    <property type="molecule type" value="Genomic_DNA"/>
</dbReference>
<dbReference type="Pfam" id="PF01663">
    <property type="entry name" value="Phosphodiest"/>
    <property type="match status" value="1"/>
</dbReference>
<organism evidence="1">
    <name type="scientific">Tanacetum cinerariifolium</name>
    <name type="common">Dalmatian daisy</name>
    <name type="synonym">Chrysanthemum cinerariifolium</name>
    <dbReference type="NCBI Taxonomy" id="118510"/>
    <lineage>
        <taxon>Eukaryota</taxon>
        <taxon>Viridiplantae</taxon>
        <taxon>Streptophyta</taxon>
        <taxon>Embryophyta</taxon>
        <taxon>Tracheophyta</taxon>
        <taxon>Spermatophyta</taxon>
        <taxon>Magnoliopsida</taxon>
        <taxon>eudicotyledons</taxon>
        <taxon>Gunneridae</taxon>
        <taxon>Pentapetalae</taxon>
        <taxon>asterids</taxon>
        <taxon>campanulids</taxon>
        <taxon>Asterales</taxon>
        <taxon>Asteraceae</taxon>
        <taxon>Asteroideae</taxon>
        <taxon>Anthemideae</taxon>
        <taxon>Anthemidinae</taxon>
        <taxon>Tanacetum</taxon>
    </lineage>
</organism>
<feature type="non-terminal residue" evidence="1">
    <location>
        <position position="94"/>
    </location>
</feature>
<protein>
    <submittedName>
        <fullName evidence="1">GPI ethanolamine phosphate transferase 3 isoform X1</fullName>
    </submittedName>
</protein>
<accession>A0A699X838</accession>
<dbReference type="SUPFAM" id="SSF53649">
    <property type="entry name" value="Alkaline phosphatase-like"/>
    <property type="match status" value="1"/>
</dbReference>
<dbReference type="PANTHER" id="PTHR23071">
    <property type="entry name" value="PHOSPHATIDYLINOSITOL GLYCAN"/>
    <property type="match status" value="1"/>
</dbReference>
<proteinExistence type="predicted"/>
<sequence>LTKAYDSFNVWDLHTVDNGVNEHLFPLLDRSMHGRWDVIFGHYLGVDHAGHRYGPDHPAMHEKLKQMDSVLRRVIDNLDNETLLVVMGDHGMDV</sequence>
<dbReference type="Gene3D" id="3.40.720.10">
    <property type="entry name" value="Alkaline Phosphatase, subunit A"/>
    <property type="match status" value="1"/>
</dbReference>
<reference evidence="1" key="1">
    <citation type="journal article" date="2019" name="Sci. Rep.">
        <title>Draft genome of Tanacetum cinerariifolium, the natural source of mosquito coil.</title>
        <authorList>
            <person name="Yamashiro T."/>
            <person name="Shiraishi A."/>
            <person name="Satake H."/>
            <person name="Nakayama K."/>
        </authorList>
    </citation>
    <scope>NUCLEOTIDE SEQUENCE</scope>
</reference>
<comment type="caution">
    <text evidence="1">The sequence shown here is derived from an EMBL/GenBank/DDBJ whole genome shotgun (WGS) entry which is preliminary data.</text>
</comment>
<dbReference type="InterPro" id="IPR039524">
    <property type="entry name" value="PIGO/GPI13"/>
</dbReference>
<name>A0A699X838_TANCI</name>
<gene>
    <name evidence="1" type="ORF">Tci_927252</name>
</gene>
<dbReference type="AlphaFoldDB" id="A0A699X838"/>
<keyword evidence="1" id="KW-0808">Transferase</keyword>
<dbReference type="PANTHER" id="PTHR23071:SF1">
    <property type="entry name" value="GPI ETHANOLAMINE PHOSPHATE TRANSFERASE 3"/>
    <property type="match status" value="1"/>
</dbReference>
<dbReference type="InterPro" id="IPR002591">
    <property type="entry name" value="Phosphodiest/P_Trfase"/>
</dbReference>